<feature type="chain" id="PRO_5040157259" evidence="1">
    <location>
        <begin position="19"/>
        <end position="167"/>
    </location>
</feature>
<feature type="signal peptide" evidence="1">
    <location>
        <begin position="1"/>
        <end position="18"/>
    </location>
</feature>
<evidence type="ECO:0000313" key="2">
    <source>
        <dbReference type="EMBL" id="KAG0327266.1"/>
    </source>
</evidence>
<sequence>MQFKTLAVAAAAFAAVSAQLFDNNTCTQCVFASFPKDTVCATIPAADMGELEAAFAAQNLTLLSAALTKPTTTSCVCHWVATGFTPTGAAASCIAGSPPTCNATQVQQASAGIAQLQPLLHCAGNSTSGTTTTPAAPTPTKSGSSIQMNMPYVLSVAAIGLAALAGL</sequence>
<dbReference type="Proteomes" id="UP000738325">
    <property type="component" value="Unassembled WGS sequence"/>
</dbReference>
<keyword evidence="3" id="KW-1185">Reference proteome</keyword>
<dbReference type="EMBL" id="JAAAIP010000060">
    <property type="protein sequence ID" value="KAG0327266.1"/>
    <property type="molecule type" value="Genomic_DNA"/>
</dbReference>
<dbReference type="OrthoDB" id="2430862at2759"/>
<protein>
    <submittedName>
        <fullName evidence="2">Uncharacterized protein</fullName>
    </submittedName>
</protein>
<comment type="caution">
    <text evidence="2">The sequence shown here is derived from an EMBL/GenBank/DDBJ whole genome shotgun (WGS) entry which is preliminary data.</text>
</comment>
<keyword evidence="1" id="KW-0732">Signal</keyword>
<proteinExistence type="predicted"/>
<accession>A0A9P6UZ63</accession>
<gene>
    <name evidence="2" type="ORF">BGZ99_008027</name>
</gene>
<organism evidence="2 3">
    <name type="scientific">Dissophora globulifera</name>
    <dbReference type="NCBI Taxonomy" id="979702"/>
    <lineage>
        <taxon>Eukaryota</taxon>
        <taxon>Fungi</taxon>
        <taxon>Fungi incertae sedis</taxon>
        <taxon>Mucoromycota</taxon>
        <taxon>Mortierellomycotina</taxon>
        <taxon>Mortierellomycetes</taxon>
        <taxon>Mortierellales</taxon>
        <taxon>Mortierellaceae</taxon>
        <taxon>Dissophora</taxon>
    </lineage>
</organism>
<evidence type="ECO:0000256" key="1">
    <source>
        <dbReference type="SAM" id="SignalP"/>
    </source>
</evidence>
<reference evidence="2" key="1">
    <citation type="journal article" date="2020" name="Fungal Divers.">
        <title>Resolving the Mortierellaceae phylogeny through synthesis of multi-gene phylogenetics and phylogenomics.</title>
        <authorList>
            <person name="Vandepol N."/>
            <person name="Liber J."/>
            <person name="Desiro A."/>
            <person name="Na H."/>
            <person name="Kennedy M."/>
            <person name="Barry K."/>
            <person name="Grigoriev I.V."/>
            <person name="Miller A.N."/>
            <person name="O'Donnell K."/>
            <person name="Stajich J.E."/>
            <person name="Bonito G."/>
        </authorList>
    </citation>
    <scope>NUCLEOTIDE SEQUENCE</scope>
    <source>
        <strain evidence="2">REB-010B</strain>
    </source>
</reference>
<evidence type="ECO:0000313" key="3">
    <source>
        <dbReference type="Proteomes" id="UP000738325"/>
    </source>
</evidence>
<dbReference type="AlphaFoldDB" id="A0A9P6UZ63"/>
<name>A0A9P6UZ63_9FUNG</name>